<dbReference type="SUPFAM" id="SSF52141">
    <property type="entry name" value="Uracil-DNA glycosylase-like"/>
    <property type="match status" value="1"/>
</dbReference>
<feature type="domain" description="Uracil-DNA glycosylase-like" evidence="12">
    <location>
        <begin position="50"/>
        <end position="210"/>
    </location>
</feature>
<comment type="catalytic activity">
    <reaction evidence="1 9 11">
        <text>Hydrolyzes single-stranded DNA or mismatched double-stranded DNA and polynucleotides, releasing free uracil.</text>
        <dbReference type="EC" id="3.2.2.27"/>
    </reaction>
</comment>
<reference evidence="13 14" key="1">
    <citation type="submission" date="2022-10" db="EMBL/GenBank/DDBJ databases">
        <title>Weissella fermenti sp. nov., isolated from fermented cabbage.</title>
        <authorList>
            <person name="Lee J.K."/>
            <person name="Baek J.H."/>
            <person name="Choi D.G."/>
            <person name="Kim J.M."/>
            <person name="Jeon C.O."/>
        </authorList>
    </citation>
    <scope>NUCLEOTIDE SEQUENCE [LARGE SCALE GENOMIC DNA]</scope>
    <source>
        <strain evidence="13 14">KACC 18534</strain>
    </source>
</reference>
<dbReference type="InterPro" id="IPR002043">
    <property type="entry name" value="UDG_fam1"/>
</dbReference>
<dbReference type="PANTHER" id="PTHR11264">
    <property type="entry name" value="URACIL-DNA GLYCOSYLASE"/>
    <property type="match status" value="1"/>
</dbReference>
<evidence type="ECO:0000256" key="1">
    <source>
        <dbReference type="ARBA" id="ARBA00001400"/>
    </source>
</evidence>
<keyword evidence="9" id="KW-0963">Cytoplasm</keyword>
<keyword evidence="6 9" id="KW-0227">DNA damage</keyword>
<dbReference type="NCBIfam" id="TIGR00628">
    <property type="entry name" value="ung"/>
    <property type="match status" value="1"/>
</dbReference>
<accession>A0ABT3E5Z1</accession>
<evidence type="ECO:0000256" key="4">
    <source>
        <dbReference type="ARBA" id="ARBA00012030"/>
    </source>
</evidence>
<dbReference type="Proteomes" id="UP001526225">
    <property type="component" value="Unassembled WGS sequence"/>
</dbReference>
<dbReference type="InterPro" id="IPR036895">
    <property type="entry name" value="Uracil-DNA_glycosylase-like_sf"/>
</dbReference>
<dbReference type="CDD" id="cd10027">
    <property type="entry name" value="UDG-F1-like"/>
    <property type="match status" value="1"/>
</dbReference>
<comment type="function">
    <text evidence="2 9 11">Excises uracil residues from the DNA which can arise as a result of misincorporation of dUMP residues by DNA polymerase or due to deamination of cytosine.</text>
</comment>
<sequence length="221" mass="24931">MTTKNMQEWQHALQQYLPENYWQEAEKFLDNVYSEGTIYPARENVYAALETTALSDVRVVILGQDPYINPNQAQGLSFSVPSETTLPPSLRNIFKEVATDLEIDEPTDGDLHRWAKQGVLLLNAVLTVPAGKSNAHAKLIWEKLTDAIIRVVAEQAQPTVFILWGAFAQKKEKLIKGEGNLILKAPHPSPLSSYRGFFGSRPFSQTNTYLLEKNEKTIDWS</sequence>
<evidence type="ECO:0000256" key="8">
    <source>
        <dbReference type="ARBA" id="ARBA00023204"/>
    </source>
</evidence>
<comment type="similarity">
    <text evidence="3 9 11">Belongs to the uracil-DNA glycosylase (UDG) superfamily. UNG family.</text>
</comment>
<evidence type="ECO:0000256" key="2">
    <source>
        <dbReference type="ARBA" id="ARBA00002631"/>
    </source>
</evidence>
<dbReference type="InterPro" id="IPR018085">
    <property type="entry name" value="Ura-DNA_Glyclase_AS"/>
</dbReference>
<dbReference type="NCBIfam" id="NF003591">
    <property type="entry name" value="PRK05254.1-4"/>
    <property type="match status" value="1"/>
</dbReference>
<protein>
    <recommendedName>
        <fullName evidence="5 9">Uracil-DNA glycosylase</fullName>
        <shortName evidence="9">UDG</shortName>
        <ecNumber evidence="4 9">3.2.2.27</ecNumber>
    </recommendedName>
</protein>
<dbReference type="HAMAP" id="MF_00148">
    <property type="entry name" value="UDG"/>
    <property type="match status" value="1"/>
</dbReference>
<dbReference type="NCBIfam" id="NF003592">
    <property type="entry name" value="PRK05254.1-5"/>
    <property type="match status" value="1"/>
</dbReference>
<evidence type="ECO:0000256" key="3">
    <source>
        <dbReference type="ARBA" id="ARBA00008184"/>
    </source>
</evidence>
<dbReference type="NCBIfam" id="NF003589">
    <property type="entry name" value="PRK05254.1-2"/>
    <property type="match status" value="1"/>
</dbReference>
<comment type="caution">
    <text evidence="13">The sequence shown here is derived from an EMBL/GenBank/DDBJ whole genome shotgun (WGS) entry which is preliminary data.</text>
</comment>
<dbReference type="RefSeq" id="WP_213409179.1">
    <property type="nucleotide sequence ID" value="NZ_CP074441.1"/>
</dbReference>
<keyword evidence="14" id="KW-1185">Reference proteome</keyword>
<evidence type="ECO:0000256" key="5">
    <source>
        <dbReference type="ARBA" id="ARBA00018429"/>
    </source>
</evidence>
<dbReference type="PANTHER" id="PTHR11264:SF0">
    <property type="entry name" value="URACIL-DNA GLYCOSYLASE"/>
    <property type="match status" value="1"/>
</dbReference>
<evidence type="ECO:0000256" key="10">
    <source>
        <dbReference type="PROSITE-ProRule" id="PRU10072"/>
    </source>
</evidence>
<evidence type="ECO:0000313" key="14">
    <source>
        <dbReference type="Proteomes" id="UP001526225"/>
    </source>
</evidence>
<organism evidence="13 14">
    <name type="scientific">Weissella ceti</name>
    <dbReference type="NCBI Taxonomy" id="759620"/>
    <lineage>
        <taxon>Bacteria</taxon>
        <taxon>Bacillati</taxon>
        <taxon>Bacillota</taxon>
        <taxon>Bacilli</taxon>
        <taxon>Lactobacillales</taxon>
        <taxon>Lactobacillaceae</taxon>
        <taxon>Weissella</taxon>
    </lineage>
</organism>
<proteinExistence type="inferred from homology"/>
<dbReference type="EMBL" id="JAOZFE010000007">
    <property type="protein sequence ID" value="MCW0953642.1"/>
    <property type="molecule type" value="Genomic_DNA"/>
</dbReference>
<evidence type="ECO:0000259" key="12">
    <source>
        <dbReference type="SMART" id="SM00986"/>
    </source>
</evidence>
<evidence type="ECO:0000256" key="11">
    <source>
        <dbReference type="RuleBase" id="RU003780"/>
    </source>
</evidence>
<gene>
    <name evidence="9" type="primary">ung</name>
    <name evidence="13" type="ORF">OIT44_06165</name>
</gene>
<comment type="subcellular location">
    <subcellularLocation>
        <location evidence="9">Cytoplasm</location>
    </subcellularLocation>
</comment>
<feature type="active site" description="Proton acceptor" evidence="9 10">
    <location>
        <position position="65"/>
    </location>
</feature>
<evidence type="ECO:0000256" key="7">
    <source>
        <dbReference type="ARBA" id="ARBA00022801"/>
    </source>
</evidence>
<dbReference type="GO" id="GO:0004844">
    <property type="term" value="F:uracil DNA N-glycosylase activity"/>
    <property type="evidence" value="ECO:0007669"/>
    <property type="project" value="UniProtKB-EC"/>
</dbReference>
<name>A0ABT3E5Z1_9LACO</name>
<dbReference type="NCBIfam" id="NF003588">
    <property type="entry name" value="PRK05254.1-1"/>
    <property type="match status" value="1"/>
</dbReference>
<dbReference type="Gene3D" id="3.40.470.10">
    <property type="entry name" value="Uracil-DNA glycosylase-like domain"/>
    <property type="match status" value="1"/>
</dbReference>
<dbReference type="InterPro" id="IPR005122">
    <property type="entry name" value="Uracil-DNA_glycosylase-like"/>
</dbReference>
<evidence type="ECO:0000256" key="6">
    <source>
        <dbReference type="ARBA" id="ARBA00022763"/>
    </source>
</evidence>
<keyword evidence="13" id="KW-0326">Glycosidase</keyword>
<dbReference type="Pfam" id="PF03167">
    <property type="entry name" value="UDG"/>
    <property type="match status" value="1"/>
</dbReference>
<evidence type="ECO:0000313" key="13">
    <source>
        <dbReference type="EMBL" id="MCW0953642.1"/>
    </source>
</evidence>
<dbReference type="PROSITE" id="PS00130">
    <property type="entry name" value="U_DNA_GLYCOSYLASE"/>
    <property type="match status" value="1"/>
</dbReference>
<dbReference type="SMART" id="SM00986">
    <property type="entry name" value="UDG"/>
    <property type="match status" value="1"/>
</dbReference>
<keyword evidence="7 9" id="KW-0378">Hydrolase</keyword>
<dbReference type="EC" id="3.2.2.27" evidence="4 9"/>
<evidence type="ECO:0000256" key="9">
    <source>
        <dbReference type="HAMAP-Rule" id="MF_00148"/>
    </source>
</evidence>
<keyword evidence="8 9" id="KW-0234">DNA repair</keyword>
<dbReference type="SMART" id="SM00987">
    <property type="entry name" value="UreE_C"/>
    <property type="match status" value="1"/>
</dbReference>